<feature type="region of interest" description="Disordered" evidence="1">
    <location>
        <begin position="31"/>
        <end position="52"/>
    </location>
</feature>
<evidence type="ECO:0000256" key="1">
    <source>
        <dbReference type="SAM" id="MobiDB-lite"/>
    </source>
</evidence>
<evidence type="ECO:0000313" key="3">
    <source>
        <dbReference type="Proteomes" id="UP000050424"/>
    </source>
</evidence>
<protein>
    <submittedName>
        <fullName evidence="2">Uncharacterized protein</fullName>
    </submittedName>
</protein>
<sequence>MEAQKEDYAFNSSLWAYSTEITNREQKKVIRFRKDTSGEPKPTLDPGEAVPKDMTRAGKEWSTQESTITDVYMGELAVVVGEFLPERALKIVPILGKPATLQEFDPKIHDTMPVFPRSLTVVRRLSDQKSNLHVLYDKDNLCRIFQLPTNLSARLVYYREWTGGKHDASAKQRQTNWRNNLSVFCKKYIEEHEDDFLDAHTSSTQKLKMPGQQWGYDIDTVEGTRQSIMKSLALYRITSDTQYLNQVIRIIDFVTKTDVGKRWMEDQEPHRVMENMIRGTESFTADDATEALSVCKVRHLWAIRVGPVALIFEQELWGPPPDDIAPVLNAGVILEVAQGLRAGVLDGVWIHESLFRAFVTCFAIKRSEGVPRNDAIEQAYRYTMVMVGQVKLPAPPPPVPARLLGPPSRHEKKLRNVVQFLRTMARIRRSQVNGLNGWIEVNRRRFSGRYETAVPVDKEDNLEAWFNQAASVTDFNMSKRNLLDLAHSIWVCLEAPMSQFVTTLTIEQAEVEAVTDALVGFFNRDEDSGADEEKGKDKDDDEGEEVD</sequence>
<keyword evidence="3" id="KW-1185">Reference proteome</keyword>
<dbReference type="Proteomes" id="UP000050424">
    <property type="component" value="Unassembled WGS sequence"/>
</dbReference>
<dbReference type="AlphaFoldDB" id="A0A0N8H5S1"/>
<name>A0A0N8H5S1_9HYPO</name>
<evidence type="ECO:0000313" key="2">
    <source>
        <dbReference type="EMBL" id="KPM36956.1"/>
    </source>
</evidence>
<proteinExistence type="predicted"/>
<dbReference type="OrthoDB" id="5093316at2759"/>
<accession>A0A0N8H5S1</accession>
<feature type="region of interest" description="Disordered" evidence="1">
    <location>
        <begin position="524"/>
        <end position="547"/>
    </location>
</feature>
<organism evidence="2 3">
    <name type="scientific">Neonectria ditissima</name>
    <dbReference type="NCBI Taxonomy" id="78410"/>
    <lineage>
        <taxon>Eukaryota</taxon>
        <taxon>Fungi</taxon>
        <taxon>Dikarya</taxon>
        <taxon>Ascomycota</taxon>
        <taxon>Pezizomycotina</taxon>
        <taxon>Sordariomycetes</taxon>
        <taxon>Hypocreomycetidae</taxon>
        <taxon>Hypocreales</taxon>
        <taxon>Nectriaceae</taxon>
        <taxon>Neonectria</taxon>
    </lineage>
</organism>
<gene>
    <name evidence="2" type="ORF">AK830_g9627</name>
</gene>
<reference evidence="2 3" key="1">
    <citation type="submission" date="2015-09" db="EMBL/GenBank/DDBJ databases">
        <title>Draft genome of a European isolate of the apple canker pathogen Neonectria ditissima.</title>
        <authorList>
            <person name="Gomez-Cortecero A."/>
            <person name="Harrison R.J."/>
            <person name="Armitage A.D."/>
        </authorList>
    </citation>
    <scope>NUCLEOTIDE SEQUENCE [LARGE SCALE GENOMIC DNA]</scope>
    <source>
        <strain evidence="2 3">R09/05</strain>
    </source>
</reference>
<feature type="compositionally biased region" description="Basic and acidic residues" evidence="1">
    <location>
        <begin position="524"/>
        <end position="538"/>
    </location>
</feature>
<comment type="caution">
    <text evidence="2">The sequence shown here is derived from an EMBL/GenBank/DDBJ whole genome shotgun (WGS) entry which is preliminary data.</text>
</comment>
<dbReference type="EMBL" id="LKCW01000183">
    <property type="protein sequence ID" value="KPM36956.1"/>
    <property type="molecule type" value="Genomic_DNA"/>
</dbReference>